<dbReference type="InterPro" id="IPR045518">
    <property type="entry name" value="2EXR"/>
</dbReference>
<dbReference type="Pfam" id="PF20150">
    <property type="entry name" value="2EXR"/>
    <property type="match status" value="1"/>
</dbReference>
<accession>A0A8K0RKE3</accession>
<reference evidence="2" key="1">
    <citation type="journal article" date="2021" name="Nat. Commun.">
        <title>Genetic determinants of endophytism in the Arabidopsis root mycobiome.</title>
        <authorList>
            <person name="Mesny F."/>
            <person name="Miyauchi S."/>
            <person name="Thiergart T."/>
            <person name="Pickel B."/>
            <person name="Atanasova L."/>
            <person name="Karlsson M."/>
            <person name="Huettel B."/>
            <person name="Barry K.W."/>
            <person name="Haridas S."/>
            <person name="Chen C."/>
            <person name="Bauer D."/>
            <person name="Andreopoulos W."/>
            <person name="Pangilinan J."/>
            <person name="LaButti K."/>
            <person name="Riley R."/>
            <person name="Lipzen A."/>
            <person name="Clum A."/>
            <person name="Drula E."/>
            <person name="Henrissat B."/>
            <person name="Kohler A."/>
            <person name="Grigoriev I.V."/>
            <person name="Martin F.M."/>
            <person name="Hacquard S."/>
        </authorList>
    </citation>
    <scope>NUCLEOTIDE SEQUENCE</scope>
    <source>
        <strain evidence="2">MPI-SDFR-AT-0068</strain>
    </source>
</reference>
<dbReference type="Proteomes" id="UP000813427">
    <property type="component" value="Unassembled WGS sequence"/>
</dbReference>
<evidence type="ECO:0000259" key="1">
    <source>
        <dbReference type="Pfam" id="PF20150"/>
    </source>
</evidence>
<gene>
    <name evidence="2" type="ORF">BKA59DRAFT_461198</name>
</gene>
<sequence length="369" mass="41674">MTYVLERLKCEDTAVEEEVELLTRRNEKTHPLHTMNKFRDFPTEIRLQIWGECLPDSQVIPLDVELSLAQLFFFKETDLSESLVLGGNFRANDSVIDRDSSTSLQVLGNLGIACKEARSVILAAFPHLLQLAVRTAADQAQAPLHKDKLLRCNLRTDIIYFRQVSRLAWPARTAAELAITVQKYSSIQAIEDAQVFRSQLRSIRNIGLDALHCETNSIGMTYADGFGFGTSSCRIKYLLEVLPALETLYLSDRLLRMLNVTGLPIGNVMDDARKKDDVIWIHRVVKSLEGFCDNMTSPLSIFDLHCVSLPYFSSILETIKGLENEASTTAELHKTVRSLNLANRTAMPDIRLLRPRQIKELHNTNAEKS</sequence>
<name>A0A8K0RKE3_9HYPO</name>
<evidence type="ECO:0000313" key="2">
    <source>
        <dbReference type="EMBL" id="KAH7230891.1"/>
    </source>
</evidence>
<comment type="caution">
    <text evidence="2">The sequence shown here is derived from an EMBL/GenBank/DDBJ whole genome shotgun (WGS) entry which is preliminary data.</text>
</comment>
<dbReference type="EMBL" id="JAGPXF010000009">
    <property type="protein sequence ID" value="KAH7230891.1"/>
    <property type="molecule type" value="Genomic_DNA"/>
</dbReference>
<proteinExistence type="predicted"/>
<keyword evidence="3" id="KW-1185">Reference proteome</keyword>
<dbReference type="AlphaFoldDB" id="A0A8K0RKE3"/>
<organism evidence="2 3">
    <name type="scientific">Fusarium tricinctum</name>
    <dbReference type="NCBI Taxonomy" id="61284"/>
    <lineage>
        <taxon>Eukaryota</taxon>
        <taxon>Fungi</taxon>
        <taxon>Dikarya</taxon>
        <taxon>Ascomycota</taxon>
        <taxon>Pezizomycotina</taxon>
        <taxon>Sordariomycetes</taxon>
        <taxon>Hypocreomycetidae</taxon>
        <taxon>Hypocreales</taxon>
        <taxon>Nectriaceae</taxon>
        <taxon>Fusarium</taxon>
        <taxon>Fusarium tricinctum species complex</taxon>
    </lineage>
</organism>
<protein>
    <recommendedName>
        <fullName evidence="1">2EXR domain-containing protein</fullName>
    </recommendedName>
</protein>
<feature type="domain" description="2EXR" evidence="1">
    <location>
        <begin position="37"/>
        <end position="159"/>
    </location>
</feature>
<evidence type="ECO:0000313" key="3">
    <source>
        <dbReference type="Proteomes" id="UP000813427"/>
    </source>
</evidence>